<keyword evidence="2" id="KW-1185">Reference proteome</keyword>
<evidence type="ECO:0000313" key="2">
    <source>
        <dbReference type="Proteomes" id="UP001500967"/>
    </source>
</evidence>
<gene>
    <name evidence="1" type="ORF">GCM10009539_05710</name>
</gene>
<evidence type="ECO:0008006" key="3">
    <source>
        <dbReference type="Google" id="ProtNLM"/>
    </source>
</evidence>
<protein>
    <recommendedName>
        <fullName evidence="3">ABM domain-containing protein</fullName>
    </recommendedName>
</protein>
<proteinExistence type="predicted"/>
<evidence type="ECO:0000313" key="1">
    <source>
        <dbReference type="EMBL" id="GAA0223383.1"/>
    </source>
</evidence>
<sequence length="113" mass="12110">MSSVTVVAFVRVPSEQAQGLEVYEDVALGLLPRHGALVERRLRSADGGTEAHLLSFPSREAIDAFDADPRRAAARAGVDGSGVRALRFVVEPEEGPQGIVFWRFRTDAGSASC</sequence>
<dbReference type="Proteomes" id="UP001500967">
    <property type="component" value="Unassembled WGS sequence"/>
</dbReference>
<dbReference type="EMBL" id="BAAAGX010000003">
    <property type="protein sequence ID" value="GAA0223383.1"/>
    <property type="molecule type" value="Genomic_DNA"/>
</dbReference>
<organism evidence="1 2">
    <name type="scientific">Cryptosporangium japonicum</name>
    <dbReference type="NCBI Taxonomy" id="80872"/>
    <lineage>
        <taxon>Bacteria</taxon>
        <taxon>Bacillati</taxon>
        <taxon>Actinomycetota</taxon>
        <taxon>Actinomycetes</taxon>
        <taxon>Cryptosporangiales</taxon>
        <taxon>Cryptosporangiaceae</taxon>
        <taxon>Cryptosporangium</taxon>
    </lineage>
</organism>
<accession>A0ABN0TJQ9</accession>
<name>A0ABN0TJQ9_9ACTN</name>
<reference evidence="1 2" key="1">
    <citation type="journal article" date="2019" name="Int. J. Syst. Evol. Microbiol.">
        <title>The Global Catalogue of Microorganisms (GCM) 10K type strain sequencing project: providing services to taxonomists for standard genome sequencing and annotation.</title>
        <authorList>
            <consortium name="The Broad Institute Genomics Platform"/>
            <consortium name="The Broad Institute Genome Sequencing Center for Infectious Disease"/>
            <person name="Wu L."/>
            <person name="Ma J."/>
        </authorList>
    </citation>
    <scope>NUCLEOTIDE SEQUENCE [LARGE SCALE GENOMIC DNA]</scope>
    <source>
        <strain evidence="1 2">JCM 10425</strain>
    </source>
</reference>
<dbReference type="RefSeq" id="WP_344647128.1">
    <property type="nucleotide sequence ID" value="NZ_BAAAGX010000003.1"/>
</dbReference>
<comment type="caution">
    <text evidence="1">The sequence shown here is derived from an EMBL/GenBank/DDBJ whole genome shotgun (WGS) entry which is preliminary data.</text>
</comment>